<gene>
    <name evidence="2" type="ORF">BpJC7_15450</name>
</gene>
<comment type="caution">
    <text evidence="2">The sequence shown here is derived from an EMBL/GenBank/DDBJ whole genome shotgun (WGS) entry which is preliminary data.</text>
</comment>
<keyword evidence="1" id="KW-0472">Membrane</keyword>
<evidence type="ECO:0000313" key="3">
    <source>
        <dbReference type="Proteomes" id="UP000391919"/>
    </source>
</evidence>
<dbReference type="AlphaFoldDB" id="A0A5J4J5K1"/>
<evidence type="ECO:0000256" key="1">
    <source>
        <dbReference type="SAM" id="Phobius"/>
    </source>
</evidence>
<protein>
    <submittedName>
        <fullName evidence="2">Uncharacterized protein</fullName>
    </submittedName>
</protein>
<keyword evidence="1" id="KW-1133">Transmembrane helix</keyword>
<name>A0A5J4J5K1_9BACI</name>
<reference evidence="2 3" key="1">
    <citation type="submission" date="2019-09" db="EMBL/GenBank/DDBJ databases">
        <title>Draft genome sequence of Bacillus sp. JC-7.</title>
        <authorList>
            <person name="Tanaka N."/>
            <person name="Shiwa Y."/>
            <person name="Fujita N."/>
            <person name="Tanasupawat S."/>
        </authorList>
    </citation>
    <scope>NUCLEOTIDE SEQUENCE [LARGE SCALE GENOMIC DNA]</scope>
    <source>
        <strain evidence="2 3">JC-7</strain>
    </source>
</reference>
<evidence type="ECO:0000313" key="2">
    <source>
        <dbReference type="EMBL" id="GER70242.1"/>
    </source>
</evidence>
<sequence length="69" mass="7877">MHVAVTNLAAYVFYFIGLASTCITVILLLILRNISSRKKVKNGRLFDASYIRNWKKHQLGFSDDLLFGD</sequence>
<keyword evidence="3" id="KW-1185">Reference proteome</keyword>
<accession>A0A5J4J5K1</accession>
<proteinExistence type="predicted"/>
<organism evidence="2 3">
    <name type="scientific">Weizmannia acidilactici</name>
    <dbReference type="NCBI Taxonomy" id="2607726"/>
    <lineage>
        <taxon>Bacteria</taxon>
        <taxon>Bacillati</taxon>
        <taxon>Bacillota</taxon>
        <taxon>Bacilli</taxon>
        <taxon>Bacillales</taxon>
        <taxon>Bacillaceae</taxon>
        <taxon>Heyndrickxia</taxon>
    </lineage>
</organism>
<keyword evidence="1" id="KW-0812">Transmembrane</keyword>
<dbReference type="EMBL" id="BKZQ01000017">
    <property type="protein sequence ID" value="GER70242.1"/>
    <property type="molecule type" value="Genomic_DNA"/>
</dbReference>
<dbReference type="Proteomes" id="UP000391919">
    <property type="component" value="Unassembled WGS sequence"/>
</dbReference>
<feature type="transmembrane region" description="Helical" evidence="1">
    <location>
        <begin position="12"/>
        <end position="31"/>
    </location>
</feature>